<gene>
    <name evidence="1" type="ORF">METZ01_LOCUS301469</name>
</gene>
<name>A0A382MKH1_9ZZZZ</name>
<feature type="non-terminal residue" evidence="1">
    <location>
        <position position="27"/>
    </location>
</feature>
<sequence length="27" mass="3037">MLTKASSFFPDAFVPDMEDSVAWDDKS</sequence>
<dbReference type="AlphaFoldDB" id="A0A382MKH1"/>
<reference evidence="1" key="1">
    <citation type="submission" date="2018-05" db="EMBL/GenBank/DDBJ databases">
        <authorList>
            <person name="Lanie J.A."/>
            <person name="Ng W.-L."/>
            <person name="Kazmierczak K.M."/>
            <person name="Andrzejewski T.M."/>
            <person name="Davidsen T.M."/>
            <person name="Wayne K.J."/>
            <person name="Tettelin H."/>
            <person name="Glass J.I."/>
            <person name="Rusch D."/>
            <person name="Podicherti R."/>
            <person name="Tsui H.-C.T."/>
            <person name="Winkler M.E."/>
        </authorList>
    </citation>
    <scope>NUCLEOTIDE SEQUENCE</scope>
</reference>
<organism evidence="1">
    <name type="scientific">marine metagenome</name>
    <dbReference type="NCBI Taxonomy" id="408172"/>
    <lineage>
        <taxon>unclassified sequences</taxon>
        <taxon>metagenomes</taxon>
        <taxon>ecological metagenomes</taxon>
    </lineage>
</organism>
<dbReference type="EMBL" id="UINC01093859">
    <property type="protein sequence ID" value="SVC48615.1"/>
    <property type="molecule type" value="Genomic_DNA"/>
</dbReference>
<evidence type="ECO:0000313" key="1">
    <source>
        <dbReference type="EMBL" id="SVC48615.1"/>
    </source>
</evidence>
<proteinExistence type="predicted"/>
<accession>A0A382MKH1</accession>
<protein>
    <submittedName>
        <fullName evidence="1">Uncharacterized protein</fullName>
    </submittedName>
</protein>